<dbReference type="AlphaFoldDB" id="A0AAW0MP86"/>
<comment type="caution">
    <text evidence="2">The sequence shown here is derived from an EMBL/GenBank/DDBJ whole genome shotgun (WGS) entry which is preliminary data.</text>
</comment>
<proteinExistence type="predicted"/>
<evidence type="ECO:0000313" key="3">
    <source>
        <dbReference type="Proteomes" id="UP001460270"/>
    </source>
</evidence>
<dbReference type="Proteomes" id="UP001460270">
    <property type="component" value="Unassembled WGS sequence"/>
</dbReference>
<keyword evidence="3" id="KW-1185">Reference proteome</keyword>
<evidence type="ECO:0000256" key="1">
    <source>
        <dbReference type="SAM" id="MobiDB-lite"/>
    </source>
</evidence>
<organism evidence="2 3">
    <name type="scientific">Mugilogobius chulae</name>
    <name type="common">yellowstripe goby</name>
    <dbReference type="NCBI Taxonomy" id="88201"/>
    <lineage>
        <taxon>Eukaryota</taxon>
        <taxon>Metazoa</taxon>
        <taxon>Chordata</taxon>
        <taxon>Craniata</taxon>
        <taxon>Vertebrata</taxon>
        <taxon>Euteleostomi</taxon>
        <taxon>Actinopterygii</taxon>
        <taxon>Neopterygii</taxon>
        <taxon>Teleostei</taxon>
        <taxon>Neoteleostei</taxon>
        <taxon>Acanthomorphata</taxon>
        <taxon>Gobiaria</taxon>
        <taxon>Gobiiformes</taxon>
        <taxon>Gobioidei</taxon>
        <taxon>Gobiidae</taxon>
        <taxon>Gobionellinae</taxon>
        <taxon>Mugilogobius</taxon>
    </lineage>
</organism>
<gene>
    <name evidence="2" type="ORF">WMY93_029533</name>
</gene>
<dbReference type="EMBL" id="JBBPFD010000022">
    <property type="protein sequence ID" value="KAK7881124.1"/>
    <property type="molecule type" value="Genomic_DNA"/>
</dbReference>
<reference evidence="3" key="1">
    <citation type="submission" date="2024-04" db="EMBL/GenBank/DDBJ databases">
        <title>Salinicola lusitanus LLJ914,a marine bacterium isolated from the Okinawa Trough.</title>
        <authorList>
            <person name="Li J."/>
        </authorList>
    </citation>
    <scope>NUCLEOTIDE SEQUENCE [LARGE SCALE GENOMIC DNA]</scope>
</reference>
<sequence>MRCFGLSRWPQEPTDTSDKQGQGWRWSSDGQQDSPVSYPLSEQDCLSPGQADGEAKEVGHEGKEDVDELNVINVSCGAAQNKLQTTHIRPSSATINAAIINERPSQVKSVRTGKVSH</sequence>
<feature type="region of interest" description="Disordered" evidence="1">
    <location>
        <begin position="1"/>
        <end position="64"/>
    </location>
</feature>
<name>A0AAW0MP86_9GOBI</name>
<protein>
    <submittedName>
        <fullName evidence="2">Uncharacterized protein</fullName>
    </submittedName>
</protein>
<evidence type="ECO:0000313" key="2">
    <source>
        <dbReference type="EMBL" id="KAK7881124.1"/>
    </source>
</evidence>
<feature type="compositionally biased region" description="Basic and acidic residues" evidence="1">
    <location>
        <begin position="53"/>
        <end position="63"/>
    </location>
</feature>
<accession>A0AAW0MP86</accession>